<dbReference type="PANTHER" id="PTHR47260">
    <property type="entry name" value="UPF0644 PROTEIN PB2B4.06"/>
    <property type="match status" value="1"/>
</dbReference>
<comment type="caution">
    <text evidence="2">The sequence shown here is derived from an EMBL/GenBank/DDBJ whole genome shotgun (WGS) entry which is preliminary data.</text>
</comment>
<feature type="domain" description="Thioesterase" evidence="1">
    <location>
        <begin position="56"/>
        <end position="135"/>
    </location>
</feature>
<name>A0ABQ7GJ07_DUNSA</name>
<evidence type="ECO:0000259" key="1">
    <source>
        <dbReference type="Pfam" id="PF03061"/>
    </source>
</evidence>
<evidence type="ECO:0000313" key="2">
    <source>
        <dbReference type="EMBL" id="KAF5834569.1"/>
    </source>
</evidence>
<dbReference type="InterPro" id="IPR052061">
    <property type="entry name" value="PTE-AB_protein"/>
</dbReference>
<dbReference type="Pfam" id="PF03061">
    <property type="entry name" value="4HBT"/>
    <property type="match status" value="1"/>
</dbReference>
<dbReference type="Proteomes" id="UP000815325">
    <property type="component" value="Unassembled WGS sequence"/>
</dbReference>
<sequence>MLRQHFLGRLVVEQDHLLATMIESGQLISLRCFYDKAARKFYSVAKMGKDVAGYPGLVHGGLTAALLDETFGGLSVNVWKSGGFGVAPGYTARLEVDYKQKVPTGSTVVYSAELESIEGRKMWMRAQVTDGKSTVYAAGRALFVSPKVPTMVSRVMSGVNQGSSFITGLVPGMNRNSNKSPTQ</sequence>
<reference evidence="2" key="1">
    <citation type="submission" date="2017-08" db="EMBL/GenBank/DDBJ databases">
        <authorList>
            <person name="Polle J.E."/>
            <person name="Barry K."/>
            <person name="Cushman J."/>
            <person name="Schmutz J."/>
            <person name="Tran D."/>
            <person name="Hathwaick L.T."/>
            <person name="Yim W.C."/>
            <person name="Jenkins J."/>
            <person name="Mckie-Krisberg Z.M."/>
            <person name="Prochnik S."/>
            <person name="Lindquist E."/>
            <person name="Dockter R.B."/>
            <person name="Adam C."/>
            <person name="Molina H."/>
            <person name="Bunkerborg J."/>
            <person name="Jin E."/>
            <person name="Buchheim M."/>
            <person name="Magnuson J."/>
        </authorList>
    </citation>
    <scope>NUCLEOTIDE SEQUENCE</scope>
    <source>
        <strain evidence="2">CCAP 19/18</strain>
    </source>
</reference>
<dbReference type="SUPFAM" id="SSF54637">
    <property type="entry name" value="Thioesterase/thiol ester dehydrase-isomerase"/>
    <property type="match status" value="1"/>
</dbReference>
<gene>
    <name evidence="2" type="ORF">DUNSADRAFT_8736</name>
</gene>
<keyword evidence="3" id="KW-1185">Reference proteome</keyword>
<dbReference type="PANTHER" id="PTHR47260:SF1">
    <property type="entry name" value="UPF0644 PROTEIN PB2B4.06"/>
    <property type="match status" value="1"/>
</dbReference>
<organism evidence="2 3">
    <name type="scientific">Dunaliella salina</name>
    <name type="common">Green alga</name>
    <name type="synonym">Protococcus salinus</name>
    <dbReference type="NCBI Taxonomy" id="3046"/>
    <lineage>
        <taxon>Eukaryota</taxon>
        <taxon>Viridiplantae</taxon>
        <taxon>Chlorophyta</taxon>
        <taxon>core chlorophytes</taxon>
        <taxon>Chlorophyceae</taxon>
        <taxon>CS clade</taxon>
        <taxon>Chlamydomonadales</taxon>
        <taxon>Dunaliellaceae</taxon>
        <taxon>Dunaliella</taxon>
    </lineage>
</organism>
<dbReference type="InterPro" id="IPR029069">
    <property type="entry name" value="HotDog_dom_sf"/>
</dbReference>
<proteinExistence type="predicted"/>
<dbReference type="EMBL" id="MU069749">
    <property type="protein sequence ID" value="KAF5834569.1"/>
    <property type="molecule type" value="Genomic_DNA"/>
</dbReference>
<dbReference type="CDD" id="cd03443">
    <property type="entry name" value="PaaI_thioesterase"/>
    <property type="match status" value="1"/>
</dbReference>
<evidence type="ECO:0000313" key="3">
    <source>
        <dbReference type="Proteomes" id="UP000815325"/>
    </source>
</evidence>
<accession>A0ABQ7GJ07</accession>
<dbReference type="Gene3D" id="3.10.129.10">
    <property type="entry name" value="Hotdog Thioesterase"/>
    <property type="match status" value="1"/>
</dbReference>
<protein>
    <submittedName>
        <fullName evidence="2">HotDog domain-containing protein</fullName>
    </submittedName>
</protein>
<dbReference type="InterPro" id="IPR006683">
    <property type="entry name" value="Thioestr_dom"/>
</dbReference>